<feature type="domain" description="Putative mannosyltransferase YkcA/B-like C-terminal" evidence="1">
    <location>
        <begin position="14"/>
        <end position="103"/>
    </location>
</feature>
<evidence type="ECO:0000313" key="3">
    <source>
        <dbReference type="Proteomes" id="UP000680866"/>
    </source>
</evidence>
<dbReference type="KEGG" id="pry:Prubr_69420"/>
<dbReference type="InterPro" id="IPR056785">
    <property type="entry name" value="YkcA/B-like_C"/>
</dbReference>
<organism evidence="2 3">
    <name type="scientific">Polymorphospora rubra</name>
    <dbReference type="NCBI Taxonomy" id="338584"/>
    <lineage>
        <taxon>Bacteria</taxon>
        <taxon>Bacillati</taxon>
        <taxon>Actinomycetota</taxon>
        <taxon>Actinomycetes</taxon>
        <taxon>Micromonosporales</taxon>
        <taxon>Micromonosporaceae</taxon>
        <taxon>Polymorphospora</taxon>
    </lineage>
</organism>
<evidence type="ECO:0000313" key="2">
    <source>
        <dbReference type="EMBL" id="BCJ69921.1"/>
    </source>
</evidence>
<dbReference type="Pfam" id="PF24878">
    <property type="entry name" value="YkcB_C"/>
    <property type="match status" value="1"/>
</dbReference>
<name>A0A810N7Y1_9ACTN</name>
<proteinExistence type="predicted"/>
<sequence>MGGLLDARTPDAELVALLTADAADHTWVGATVGSNNAAGYQLATELPVMAIGGFNGSDPAPTLARFQEYVRAGEIHYFLGGGGFRANGGSQAAQEIAAWVAENFTARTVGGTTVYDLTEPAGGAR</sequence>
<dbReference type="AlphaFoldDB" id="A0A810N7Y1"/>
<dbReference type="Proteomes" id="UP000680866">
    <property type="component" value="Chromosome"/>
</dbReference>
<protein>
    <recommendedName>
        <fullName evidence="1">Putative mannosyltransferase YkcA/B-like C-terminal domain-containing protein</fullName>
    </recommendedName>
</protein>
<dbReference type="EMBL" id="AP023359">
    <property type="protein sequence ID" value="BCJ69921.1"/>
    <property type="molecule type" value="Genomic_DNA"/>
</dbReference>
<evidence type="ECO:0000259" key="1">
    <source>
        <dbReference type="Pfam" id="PF24878"/>
    </source>
</evidence>
<reference evidence="2" key="1">
    <citation type="submission" date="2020-08" db="EMBL/GenBank/DDBJ databases">
        <title>Whole genome shotgun sequence of Polymorphospora rubra NBRC 101157.</title>
        <authorList>
            <person name="Komaki H."/>
            <person name="Tamura T."/>
        </authorList>
    </citation>
    <scope>NUCLEOTIDE SEQUENCE</scope>
    <source>
        <strain evidence="2">NBRC 101157</strain>
    </source>
</reference>
<keyword evidence="3" id="KW-1185">Reference proteome</keyword>
<gene>
    <name evidence="2" type="ORF">Prubr_69420</name>
</gene>
<accession>A0A810N7Y1</accession>